<evidence type="ECO:0000313" key="2">
    <source>
        <dbReference type="Proteomes" id="UP000240608"/>
    </source>
</evidence>
<accession>A0A2T4DQJ6</accession>
<proteinExistence type="predicted"/>
<comment type="caution">
    <text evidence="1">The sequence shown here is derived from an EMBL/GenBank/DDBJ whole genome shotgun (WGS) entry which is preliminary data.</text>
</comment>
<dbReference type="Proteomes" id="UP000240608">
    <property type="component" value="Unassembled WGS sequence"/>
</dbReference>
<organism evidence="1 2">
    <name type="scientific">Marivirga lumbricoides</name>
    <dbReference type="NCBI Taxonomy" id="1046115"/>
    <lineage>
        <taxon>Bacteria</taxon>
        <taxon>Pseudomonadati</taxon>
        <taxon>Bacteroidota</taxon>
        <taxon>Cytophagia</taxon>
        <taxon>Cytophagales</taxon>
        <taxon>Marivirgaceae</taxon>
        <taxon>Marivirga</taxon>
    </lineage>
</organism>
<name>A0A2T4DQJ6_9BACT</name>
<reference evidence="1 2" key="1">
    <citation type="submission" date="2018-03" db="EMBL/GenBank/DDBJ databases">
        <title>Cross-interface Injection: A General Nanoliter Liquid Handling Method Applied to Single Cells Genome Amplification Automated Nanoliter Liquid Handling Applied to Single Cell Multiple Displacement Amplification.</title>
        <authorList>
            <person name="Yun J."/>
            <person name="Xu P."/>
            <person name="Xu J."/>
            <person name="Dai X."/>
            <person name="Wang Y."/>
            <person name="Zheng X."/>
            <person name="Cao C."/>
            <person name="Yi Q."/>
            <person name="Zhu Y."/>
            <person name="Wang L."/>
            <person name="Dong Z."/>
            <person name="Huang Y."/>
            <person name="Huang L."/>
            <person name="Du W."/>
        </authorList>
    </citation>
    <scope>NUCLEOTIDE SEQUENCE [LARGE SCALE GENOMIC DNA]</scope>
    <source>
        <strain evidence="1 2">Z-D1-2</strain>
    </source>
</reference>
<evidence type="ECO:0000313" key="1">
    <source>
        <dbReference type="EMBL" id="PTB96008.1"/>
    </source>
</evidence>
<dbReference type="EMBL" id="PYVU01000072">
    <property type="protein sequence ID" value="PTB96008.1"/>
    <property type="molecule type" value="Genomic_DNA"/>
</dbReference>
<gene>
    <name evidence="1" type="ORF">C9994_09325</name>
</gene>
<sequence length="137" mass="16013">MDRRLIFLLCWLFFNSCSPQSECDTFECRKNNFKISVNPSRIKLGESSELKVVREKFHFPKMVVLVGDYDEDFNLINEDSQFYFEGTDSVASLVLVPETAGIKVIRGVIQEYTKVTEDSIKSYHYPFEVELTVYERD</sequence>
<dbReference type="AlphaFoldDB" id="A0A2T4DQJ6"/>
<protein>
    <submittedName>
        <fullName evidence="1">Uncharacterized protein</fullName>
    </submittedName>
</protein>